<dbReference type="InterPro" id="IPR022418">
    <property type="entry name" value="Porphobilinogen_deaminase_C"/>
</dbReference>
<dbReference type="AlphaFoldDB" id="A0A553WC95"/>
<dbReference type="InterPro" id="IPR022417">
    <property type="entry name" value="Porphobilin_deaminase_N"/>
</dbReference>
<organism evidence="11 12">
    <name type="scientific">Sphingorhabdus contaminans</name>
    <dbReference type="NCBI Taxonomy" id="1343899"/>
    <lineage>
        <taxon>Bacteria</taxon>
        <taxon>Pseudomonadati</taxon>
        <taxon>Pseudomonadota</taxon>
        <taxon>Alphaproteobacteria</taxon>
        <taxon>Sphingomonadales</taxon>
        <taxon>Sphingomonadaceae</taxon>
        <taxon>Sphingorhabdus</taxon>
    </lineage>
</organism>
<name>A0A553WC95_9SPHN</name>
<protein>
    <recommendedName>
        <fullName evidence="8">Porphobilinogen deaminase</fullName>
        <shortName evidence="8">PBG</shortName>
        <ecNumber evidence="8">2.5.1.61</ecNumber>
    </recommendedName>
    <alternativeName>
        <fullName evidence="8">Hydroxymethylbilane synthase</fullName>
        <shortName evidence="8">HMBS</shortName>
    </alternativeName>
    <alternativeName>
        <fullName evidence="8">Pre-uroporphyrinogen synthase</fullName>
    </alternativeName>
</protein>
<dbReference type="FunFam" id="3.40.190.10:FF:000005">
    <property type="entry name" value="Porphobilinogen deaminase"/>
    <property type="match status" value="1"/>
</dbReference>
<dbReference type="GO" id="GO:0006782">
    <property type="term" value="P:protoporphyrinogen IX biosynthetic process"/>
    <property type="evidence" value="ECO:0007669"/>
    <property type="project" value="UniProtKB-UniRule"/>
</dbReference>
<evidence type="ECO:0000256" key="2">
    <source>
        <dbReference type="ARBA" id="ARBA00004735"/>
    </source>
</evidence>
<dbReference type="EC" id="2.5.1.61" evidence="8"/>
<dbReference type="GO" id="GO:0005737">
    <property type="term" value="C:cytoplasm"/>
    <property type="evidence" value="ECO:0007669"/>
    <property type="project" value="UniProtKB-UniRule"/>
</dbReference>
<evidence type="ECO:0000256" key="1">
    <source>
        <dbReference type="ARBA" id="ARBA00002869"/>
    </source>
</evidence>
<dbReference type="InterPro" id="IPR022419">
    <property type="entry name" value="Porphobilin_deaminase_cofac_BS"/>
</dbReference>
<feature type="modified residue" description="S-(dipyrrolylmethanemethyl)cysteine" evidence="8">
    <location>
        <position position="247"/>
    </location>
</feature>
<dbReference type="RefSeq" id="WP_143777529.1">
    <property type="nucleotide sequence ID" value="NZ_VKKU01000002.1"/>
</dbReference>
<proteinExistence type="inferred from homology"/>
<dbReference type="UniPathway" id="UPA00251">
    <property type="reaction ID" value="UER00319"/>
</dbReference>
<dbReference type="SUPFAM" id="SSF54782">
    <property type="entry name" value="Porphobilinogen deaminase (hydroxymethylbilane synthase), C-terminal domain"/>
    <property type="match status" value="1"/>
</dbReference>
<evidence type="ECO:0000256" key="7">
    <source>
        <dbReference type="ARBA" id="ARBA00048169"/>
    </source>
</evidence>
<dbReference type="Pfam" id="PF03900">
    <property type="entry name" value="Porphobil_deamC"/>
    <property type="match status" value="1"/>
</dbReference>
<sequence>MTVPEYTSHTPLRIGTRRSPLALAQAEMAAAAIRQAHNLEESAVILVPMLSSGDKIQDRPLAEIGGKALWTKELERALIEDDIDIAVHSMKDVETVRSPLFKLSAMLPRADVRDRLIGVTNLDDLRPQAVIGTSSPRRAAQLKAMRPDLETRPIRGNVATRMAQVAAGEFDATLLAAAGLDRLGQPDVGTSLPLETMLPAAAQGAIGIDHLASRDELAVFLQAVNHPATFTAVTAERAFLEALGGNCHSPVAAHATCNADTITLRGEILSEDGSERHSGILEFVSDDHEGPARLAHALLEKAGDRLRHLFAP</sequence>
<evidence type="ECO:0000313" key="12">
    <source>
        <dbReference type="Proteomes" id="UP000320160"/>
    </source>
</evidence>
<dbReference type="Pfam" id="PF01379">
    <property type="entry name" value="Porphobil_deam"/>
    <property type="match status" value="1"/>
</dbReference>
<comment type="cofactor">
    <cofactor evidence="8">
        <name>dipyrromethane</name>
        <dbReference type="ChEBI" id="CHEBI:60342"/>
    </cofactor>
    <text evidence="8">Binds 1 dipyrromethane group covalently.</text>
</comment>
<dbReference type="Proteomes" id="UP000320160">
    <property type="component" value="Unassembled WGS sequence"/>
</dbReference>
<dbReference type="EMBL" id="VKKU01000002">
    <property type="protein sequence ID" value="TSB02311.1"/>
    <property type="molecule type" value="Genomic_DNA"/>
</dbReference>
<dbReference type="Gene3D" id="3.40.190.10">
    <property type="entry name" value="Periplasmic binding protein-like II"/>
    <property type="match status" value="2"/>
</dbReference>
<evidence type="ECO:0000256" key="3">
    <source>
        <dbReference type="ARBA" id="ARBA00005638"/>
    </source>
</evidence>
<dbReference type="NCBIfam" id="TIGR00212">
    <property type="entry name" value="hemC"/>
    <property type="match status" value="1"/>
</dbReference>
<evidence type="ECO:0000313" key="11">
    <source>
        <dbReference type="EMBL" id="TSB02311.1"/>
    </source>
</evidence>
<dbReference type="PRINTS" id="PR00151">
    <property type="entry name" value="PORPHBDMNASE"/>
</dbReference>
<comment type="miscellaneous">
    <text evidence="8">The porphobilinogen subunits are added to the dipyrromethane group.</text>
</comment>
<evidence type="ECO:0000256" key="6">
    <source>
        <dbReference type="ARBA" id="ARBA00023244"/>
    </source>
</evidence>
<dbReference type="OrthoDB" id="9810298at2"/>
<dbReference type="PANTHER" id="PTHR11557">
    <property type="entry name" value="PORPHOBILINOGEN DEAMINASE"/>
    <property type="match status" value="1"/>
</dbReference>
<comment type="pathway">
    <text evidence="2">Porphyrin-containing compound metabolism; protoporphyrin-IX biosynthesis; coproporphyrinogen-III from 5-aminolevulinate: step 2/4.</text>
</comment>
<feature type="domain" description="Porphobilinogen deaminase C-terminal" evidence="10">
    <location>
        <begin position="231"/>
        <end position="277"/>
    </location>
</feature>
<dbReference type="Gene3D" id="3.30.160.40">
    <property type="entry name" value="Porphobilinogen deaminase, C-terminal domain"/>
    <property type="match status" value="1"/>
</dbReference>
<comment type="similarity">
    <text evidence="3 8">Belongs to the HMBS family.</text>
</comment>
<evidence type="ECO:0000259" key="9">
    <source>
        <dbReference type="Pfam" id="PF01379"/>
    </source>
</evidence>
<dbReference type="PANTHER" id="PTHR11557:SF0">
    <property type="entry name" value="PORPHOBILINOGEN DEAMINASE"/>
    <property type="match status" value="1"/>
</dbReference>
<evidence type="ECO:0000256" key="5">
    <source>
        <dbReference type="ARBA" id="ARBA00022679"/>
    </source>
</evidence>
<dbReference type="InterPro" id="IPR036803">
    <property type="entry name" value="Porphobilinogen_deaminase_C_sf"/>
</dbReference>
<dbReference type="PIRSF" id="PIRSF001438">
    <property type="entry name" value="4pyrrol_synth_OHMeBilane_synth"/>
    <property type="match status" value="1"/>
</dbReference>
<evidence type="ECO:0000259" key="10">
    <source>
        <dbReference type="Pfam" id="PF03900"/>
    </source>
</evidence>
<dbReference type="SUPFAM" id="SSF53850">
    <property type="entry name" value="Periplasmic binding protein-like II"/>
    <property type="match status" value="1"/>
</dbReference>
<dbReference type="PROSITE" id="PS00533">
    <property type="entry name" value="PORPHOBILINOGEN_DEAM"/>
    <property type="match status" value="1"/>
</dbReference>
<feature type="domain" description="Porphobilinogen deaminase N-terminal" evidence="9">
    <location>
        <begin position="12"/>
        <end position="216"/>
    </location>
</feature>
<comment type="subunit">
    <text evidence="4 8">Monomer.</text>
</comment>
<dbReference type="HAMAP" id="MF_00260">
    <property type="entry name" value="Porphobil_deam"/>
    <property type="match status" value="1"/>
</dbReference>
<comment type="caution">
    <text evidence="11">The sequence shown here is derived from an EMBL/GenBank/DDBJ whole genome shotgun (WGS) entry which is preliminary data.</text>
</comment>
<dbReference type="InterPro" id="IPR000860">
    <property type="entry name" value="HemC"/>
</dbReference>
<evidence type="ECO:0000256" key="8">
    <source>
        <dbReference type="HAMAP-Rule" id="MF_00260"/>
    </source>
</evidence>
<comment type="function">
    <text evidence="1 8">Tetrapolymerization of the monopyrrole PBG into the hydroxymethylbilane pre-uroporphyrinogen in several discrete steps.</text>
</comment>
<evidence type="ECO:0000256" key="4">
    <source>
        <dbReference type="ARBA" id="ARBA00011245"/>
    </source>
</evidence>
<dbReference type="GO" id="GO:0004418">
    <property type="term" value="F:hydroxymethylbilane synthase activity"/>
    <property type="evidence" value="ECO:0007669"/>
    <property type="project" value="UniProtKB-UniRule"/>
</dbReference>
<accession>A0A553WC95</accession>
<reference evidence="11 12" key="1">
    <citation type="submission" date="2019-07" db="EMBL/GenBank/DDBJ databases">
        <authorList>
            <person name="Park M."/>
        </authorList>
    </citation>
    <scope>NUCLEOTIDE SEQUENCE [LARGE SCALE GENOMIC DNA]</scope>
    <source>
        <strain evidence="11 12">KCTC32445</strain>
    </source>
</reference>
<keyword evidence="5 8" id="KW-0808">Transferase</keyword>
<keyword evidence="12" id="KW-1185">Reference proteome</keyword>
<gene>
    <name evidence="8 11" type="primary">hemC</name>
    <name evidence="11" type="ORF">FOM92_14535</name>
</gene>
<keyword evidence="6 8" id="KW-0627">Porphyrin biosynthesis</keyword>
<comment type="catalytic activity">
    <reaction evidence="7 8">
        <text>4 porphobilinogen + H2O = hydroxymethylbilane + 4 NH4(+)</text>
        <dbReference type="Rhea" id="RHEA:13185"/>
        <dbReference type="ChEBI" id="CHEBI:15377"/>
        <dbReference type="ChEBI" id="CHEBI:28938"/>
        <dbReference type="ChEBI" id="CHEBI:57845"/>
        <dbReference type="ChEBI" id="CHEBI:58126"/>
        <dbReference type="EC" id="2.5.1.61"/>
    </reaction>
</comment>